<dbReference type="InterPro" id="IPR038666">
    <property type="entry name" value="SSP1_head-tail_sf"/>
</dbReference>
<sequence length="133" mass="14525">MASAGVRGIREPASGELIHRMDVRVRVDHPAGSSLAPEYTPVCKRWVKVEPLGTAAYANAQQTESKATHRLYCRYIEGLDGAHEFVARGRVYRVRRPTELGGRTVWSVVEVEELGPDVLVKSEGGGHGQLGFG</sequence>
<dbReference type="RefSeq" id="WP_182323066.1">
    <property type="nucleotide sequence ID" value="NZ_JACGDE010000008.1"/>
</dbReference>
<dbReference type="Pfam" id="PF05521">
    <property type="entry name" value="Phage_HCP"/>
    <property type="match status" value="1"/>
</dbReference>
<dbReference type="Proteomes" id="UP000541770">
    <property type="component" value="Unassembled WGS sequence"/>
</dbReference>
<evidence type="ECO:0000313" key="1">
    <source>
        <dbReference type="EMBL" id="MBA6065702.1"/>
    </source>
</evidence>
<organism evidence="1 2">
    <name type="scientific">Pseudomonas mosselii</name>
    <dbReference type="NCBI Taxonomy" id="78327"/>
    <lineage>
        <taxon>Bacteria</taxon>
        <taxon>Pseudomonadati</taxon>
        <taxon>Pseudomonadota</taxon>
        <taxon>Gammaproteobacteria</taxon>
        <taxon>Pseudomonadales</taxon>
        <taxon>Pseudomonadaceae</taxon>
        <taxon>Pseudomonas</taxon>
    </lineage>
</organism>
<dbReference type="InterPro" id="IPR008767">
    <property type="entry name" value="Phage_SPP1_head-tail_adaptor"/>
</dbReference>
<protein>
    <submittedName>
        <fullName evidence="1">Head-tail adaptor protein</fullName>
    </submittedName>
</protein>
<proteinExistence type="predicted"/>
<gene>
    <name evidence="1" type="ORF">H4C75_13125</name>
</gene>
<evidence type="ECO:0000313" key="2">
    <source>
        <dbReference type="Proteomes" id="UP000541770"/>
    </source>
</evidence>
<dbReference type="EMBL" id="JACGDE010000008">
    <property type="protein sequence ID" value="MBA6065702.1"/>
    <property type="molecule type" value="Genomic_DNA"/>
</dbReference>
<dbReference type="Gene3D" id="2.40.10.270">
    <property type="entry name" value="Bacteriophage SPP1 head-tail adaptor protein"/>
    <property type="match status" value="1"/>
</dbReference>
<comment type="caution">
    <text evidence="1">The sequence shown here is derived from an EMBL/GenBank/DDBJ whole genome shotgun (WGS) entry which is preliminary data.</text>
</comment>
<accession>A0A7W2JV27</accession>
<dbReference type="AlphaFoldDB" id="A0A7W2JV27"/>
<reference evidence="1 2" key="1">
    <citation type="submission" date="2020-07" db="EMBL/GenBank/DDBJ databases">
        <title>Diversity of carbapenemase encoding genes among Pseudomonas putida group clinical isolates in a tertiary Brazilian hospital.</title>
        <authorList>
            <person name="Alberto-Lei F."/>
            <person name="Nodari C.S."/>
            <person name="Streling A.P."/>
            <person name="Paulino J.T."/>
            <person name="Bessa-Neto F.O."/>
            <person name="Cayo R."/>
            <person name="Gales A.C."/>
        </authorList>
    </citation>
    <scope>NUCLEOTIDE SEQUENCE [LARGE SCALE GENOMIC DNA]</scope>
    <source>
        <strain evidence="1 2">14802</strain>
    </source>
</reference>
<name>A0A7W2JV27_9PSED</name>